<dbReference type="Proteomes" id="UP001472866">
    <property type="component" value="Chromosome 06"/>
</dbReference>
<keyword evidence="7" id="KW-0539">Nucleus</keyword>
<evidence type="ECO:0000256" key="8">
    <source>
        <dbReference type="ARBA" id="ARBA00030039"/>
    </source>
</evidence>
<evidence type="ECO:0000256" key="5">
    <source>
        <dbReference type="ARBA" id="ARBA00022895"/>
    </source>
</evidence>
<keyword evidence="6" id="KW-0238">DNA-binding</keyword>
<sequence>MPVSRPRDRRAHTVKAFASQVAGSVSDPGTGGAKPKLNFLGNEVDPFLVELCGIIVWVTEKEKYVTFGVDDSTSVAQCLVWRPASAAEAQVAKRAKWSREETQTLEEVARDRHGRLLSSELVLGAQVKVRGRVDSYLGRAQVKVASVCKVDDPNAETEHRMDAERLYRDVYTK</sequence>
<evidence type="ECO:0000256" key="4">
    <source>
        <dbReference type="ARBA" id="ARBA00022454"/>
    </source>
</evidence>
<proteinExistence type="predicted"/>
<organism evidence="9 10">
    <name type="scientific">Chloropicon roscoffensis</name>
    <dbReference type="NCBI Taxonomy" id="1461544"/>
    <lineage>
        <taxon>Eukaryota</taxon>
        <taxon>Viridiplantae</taxon>
        <taxon>Chlorophyta</taxon>
        <taxon>Chloropicophyceae</taxon>
        <taxon>Chloropicales</taxon>
        <taxon>Chloropicaceae</taxon>
        <taxon>Chloropicon</taxon>
    </lineage>
</organism>
<dbReference type="GO" id="GO:0003677">
    <property type="term" value="F:DNA binding"/>
    <property type="evidence" value="ECO:0007669"/>
    <property type="project" value="UniProtKB-KW"/>
</dbReference>
<dbReference type="PANTHER" id="PTHR13989:SF33">
    <property type="entry name" value="CST COMPLEX SUBUNIT STN1"/>
    <property type="match status" value="1"/>
</dbReference>
<accession>A0AAX4PAU8</accession>
<dbReference type="InterPro" id="IPR040260">
    <property type="entry name" value="RFA2-like"/>
</dbReference>
<dbReference type="AlphaFoldDB" id="A0AAX4PAU8"/>
<evidence type="ECO:0000256" key="3">
    <source>
        <dbReference type="ARBA" id="ARBA00017411"/>
    </source>
</evidence>
<reference evidence="9 10" key="1">
    <citation type="submission" date="2024-03" db="EMBL/GenBank/DDBJ databases">
        <title>Complete genome sequence of the green alga Chloropicon roscoffensis RCC1871.</title>
        <authorList>
            <person name="Lemieux C."/>
            <person name="Pombert J.-F."/>
            <person name="Otis C."/>
            <person name="Turmel M."/>
        </authorList>
    </citation>
    <scope>NUCLEOTIDE SEQUENCE [LARGE SCALE GENOMIC DNA]</scope>
    <source>
        <strain evidence="9 10">RCC1871</strain>
    </source>
</reference>
<dbReference type="InterPro" id="IPR012340">
    <property type="entry name" value="NA-bd_OB-fold"/>
</dbReference>
<dbReference type="GO" id="GO:0000781">
    <property type="term" value="C:chromosome, telomeric region"/>
    <property type="evidence" value="ECO:0007669"/>
    <property type="project" value="UniProtKB-SubCell"/>
</dbReference>
<dbReference type="PANTHER" id="PTHR13989">
    <property type="entry name" value="REPLICATION PROTEIN A-RELATED"/>
    <property type="match status" value="1"/>
</dbReference>
<protein>
    <recommendedName>
        <fullName evidence="3">CST complex subunit STN1</fullName>
    </recommendedName>
    <alternativeName>
        <fullName evidence="8">Suppressor of cdc thirteen homolog</fullName>
    </alternativeName>
</protein>
<keyword evidence="4" id="KW-0158">Chromosome</keyword>
<name>A0AAX4PAU8_9CHLO</name>
<evidence type="ECO:0000256" key="6">
    <source>
        <dbReference type="ARBA" id="ARBA00023125"/>
    </source>
</evidence>
<evidence type="ECO:0000313" key="9">
    <source>
        <dbReference type="EMBL" id="WZN62926.1"/>
    </source>
</evidence>
<dbReference type="Gene3D" id="2.40.50.140">
    <property type="entry name" value="Nucleic acid-binding proteins"/>
    <property type="match status" value="1"/>
</dbReference>
<evidence type="ECO:0000256" key="2">
    <source>
        <dbReference type="ARBA" id="ARBA00004574"/>
    </source>
</evidence>
<comment type="subcellular location">
    <subcellularLocation>
        <location evidence="2">Chromosome</location>
        <location evidence="2">Telomere</location>
    </subcellularLocation>
    <subcellularLocation>
        <location evidence="1">Nucleus</location>
    </subcellularLocation>
</comment>
<dbReference type="SUPFAM" id="SSF50249">
    <property type="entry name" value="Nucleic acid-binding proteins"/>
    <property type="match status" value="1"/>
</dbReference>
<evidence type="ECO:0000313" key="10">
    <source>
        <dbReference type="Proteomes" id="UP001472866"/>
    </source>
</evidence>
<keyword evidence="10" id="KW-1185">Reference proteome</keyword>
<evidence type="ECO:0000256" key="1">
    <source>
        <dbReference type="ARBA" id="ARBA00004123"/>
    </source>
</evidence>
<dbReference type="GO" id="GO:0005634">
    <property type="term" value="C:nucleus"/>
    <property type="evidence" value="ECO:0007669"/>
    <property type="project" value="UniProtKB-SubCell"/>
</dbReference>
<gene>
    <name evidence="9" type="ORF">HKI87_06g44710</name>
</gene>
<evidence type="ECO:0000256" key="7">
    <source>
        <dbReference type="ARBA" id="ARBA00023242"/>
    </source>
</evidence>
<keyword evidence="5" id="KW-0779">Telomere</keyword>
<dbReference type="EMBL" id="CP151506">
    <property type="protein sequence ID" value="WZN62926.1"/>
    <property type="molecule type" value="Genomic_DNA"/>
</dbReference>